<evidence type="ECO:0000313" key="2">
    <source>
        <dbReference type="EMBL" id="KAE9096149.1"/>
    </source>
</evidence>
<evidence type="ECO:0000313" key="1">
    <source>
        <dbReference type="EMBL" id="KAE8936560.1"/>
    </source>
</evidence>
<dbReference type="EMBL" id="QXGF01000709">
    <property type="protein sequence ID" value="KAE8936560.1"/>
    <property type="molecule type" value="Genomic_DNA"/>
</dbReference>
<sequence length="122" mass="13393">MDELRDKMKAASALYNQIVQHFEAGDGINPDYLLQDLVTRKLRPGESVSAYVDDVGRKGHQCVDVDATDRQCVDADAVGRQEDAGPIDRQCVGVIEAGRHQELTQQIATKELACWLSIPALA</sequence>
<dbReference type="EMBL" id="QXFZ01001139">
    <property type="protein sequence ID" value="KAE9096149.1"/>
    <property type="molecule type" value="Genomic_DNA"/>
</dbReference>
<dbReference type="Proteomes" id="UP000441208">
    <property type="component" value="Unassembled WGS sequence"/>
</dbReference>
<comment type="caution">
    <text evidence="1">The sequence shown here is derived from an EMBL/GenBank/DDBJ whole genome shotgun (WGS) entry which is preliminary data.</text>
</comment>
<proteinExistence type="predicted"/>
<dbReference type="AlphaFoldDB" id="A0A6A3EYN5"/>
<name>A0A6A3EYN5_9STRA</name>
<organism evidence="1 3">
    <name type="scientific">Phytophthora fragariae</name>
    <dbReference type="NCBI Taxonomy" id="53985"/>
    <lineage>
        <taxon>Eukaryota</taxon>
        <taxon>Sar</taxon>
        <taxon>Stramenopiles</taxon>
        <taxon>Oomycota</taxon>
        <taxon>Peronosporomycetes</taxon>
        <taxon>Peronosporales</taxon>
        <taxon>Peronosporaceae</taxon>
        <taxon>Phytophthora</taxon>
    </lineage>
</organism>
<evidence type="ECO:0000313" key="4">
    <source>
        <dbReference type="Proteomes" id="UP000441208"/>
    </source>
</evidence>
<dbReference type="Proteomes" id="UP000429523">
    <property type="component" value="Unassembled WGS sequence"/>
</dbReference>
<reference evidence="3 4" key="1">
    <citation type="submission" date="2018-08" db="EMBL/GenBank/DDBJ databases">
        <title>Genomic investigation of the strawberry pathogen Phytophthora fragariae indicates pathogenicity is determined by transcriptional variation in three key races.</title>
        <authorList>
            <person name="Adams T.M."/>
            <person name="Armitage A.D."/>
            <person name="Sobczyk M.K."/>
            <person name="Bates H.J."/>
            <person name="Dunwell J.M."/>
            <person name="Nellist C.F."/>
            <person name="Harrison R.J."/>
        </authorList>
    </citation>
    <scope>NUCLEOTIDE SEQUENCE [LARGE SCALE GENOMIC DNA]</scope>
    <source>
        <strain evidence="2 4">NOV-71</strain>
        <strain evidence="1 3">NOV-9</strain>
    </source>
</reference>
<accession>A0A6A3EYN5</accession>
<evidence type="ECO:0000313" key="3">
    <source>
        <dbReference type="Proteomes" id="UP000429523"/>
    </source>
</evidence>
<protein>
    <submittedName>
        <fullName evidence="1">Uncharacterized protein</fullName>
    </submittedName>
</protein>
<gene>
    <name evidence="2" type="ORF">PF007_g17119</name>
    <name evidence="1" type="ORF">PF009_g13525</name>
</gene>